<keyword evidence="3 7" id="KW-0812">Transmembrane</keyword>
<evidence type="ECO:0000256" key="5">
    <source>
        <dbReference type="ARBA" id="ARBA00023136"/>
    </source>
</evidence>
<keyword evidence="5 7" id="KW-0472">Membrane</keyword>
<keyword evidence="6" id="KW-0813">Transport</keyword>
<accession>A0ABU9AT19</accession>
<organism evidence="9 10">
    <name type="scientific">Luteolibacter soli</name>
    <dbReference type="NCBI Taxonomy" id="3135280"/>
    <lineage>
        <taxon>Bacteria</taxon>
        <taxon>Pseudomonadati</taxon>
        <taxon>Verrucomicrobiota</taxon>
        <taxon>Verrucomicrobiia</taxon>
        <taxon>Verrucomicrobiales</taxon>
        <taxon>Verrucomicrobiaceae</taxon>
        <taxon>Luteolibacter</taxon>
    </lineage>
</organism>
<evidence type="ECO:0000256" key="6">
    <source>
        <dbReference type="RuleBase" id="RU004057"/>
    </source>
</evidence>
<keyword evidence="10" id="KW-1185">Reference proteome</keyword>
<evidence type="ECO:0000256" key="4">
    <source>
        <dbReference type="ARBA" id="ARBA00022989"/>
    </source>
</evidence>
<dbReference type="EMBL" id="JBBUKT010000002">
    <property type="protein sequence ID" value="MEK7950296.1"/>
    <property type="molecule type" value="Genomic_DNA"/>
</dbReference>
<dbReference type="Proteomes" id="UP001371305">
    <property type="component" value="Unassembled WGS sequence"/>
</dbReference>
<comment type="caution">
    <text evidence="9">The sequence shown here is derived from an EMBL/GenBank/DDBJ whole genome shotgun (WGS) entry which is preliminary data.</text>
</comment>
<feature type="domain" description="MotA/TolQ/ExbB proton channel" evidence="8">
    <location>
        <begin position="20"/>
        <end position="99"/>
    </location>
</feature>
<evidence type="ECO:0000259" key="8">
    <source>
        <dbReference type="Pfam" id="PF01618"/>
    </source>
</evidence>
<evidence type="ECO:0000256" key="7">
    <source>
        <dbReference type="SAM" id="Phobius"/>
    </source>
</evidence>
<reference evidence="9 10" key="1">
    <citation type="submission" date="2024-04" db="EMBL/GenBank/DDBJ databases">
        <title>Luteolibacter sp. isolated from soil.</title>
        <authorList>
            <person name="An J."/>
        </authorList>
    </citation>
    <scope>NUCLEOTIDE SEQUENCE [LARGE SCALE GENOMIC DNA]</scope>
    <source>
        <strain evidence="9 10">Y139</strain>
    </source>
</reference>
<dbReference type="InterPro" id="IPR002898">
    <property type="entry name" value="MotA_ExbB_proton_chnl"/>
</dbReference>
<protein>
    <submittedName>
        <fullName evidence="9">MotA/TolQ/ExbB proton channel family protein</fullName>
    </submittedName>
</protein>
<evidence type="ECO:0000256" key="2">
    <source>
        <dbReference type="ARBA" id="ARBA00022475"/>
    </source>
</evidence>
<comment type="subcellular location">
    <subcellularLocation>
        <location evidence="1">Cell membrane</location>
        <topology evidence="1">Multi-pass membrane protein</topology>
    </subcellularLocation>
    <subcellularLocation>
        <location evidence="6">Membrane</location>
        <topology evidence="6">Multi-pass membrane protein</topology>
    </subcellularLocation>
</comment>
<proteinExistence type="inferred from homology"/>
<name>A0ABU9AT19_9BACT</name>
<evidence type="ECO:0000313" key="10">
    <source>
        <dbReference type="Proteomes" id="UP001371305"/>
    </source>
</evidence>
<dbReference type="RefSeq" id="WP_341403763.1">
    <property type="nucleotide sequence ID" value="NZ_JBBUKT010000002.1"/>
</dbReference>
<evidence type="ECO:0000256" key="3">
    <source>
        <dbReference type="ARBA" id="ARBA00022692"/>
    </source>
</evidence>
<evidence type="ECO:0000313" key="9">
    <source>
        <dbReference type="EMBL" id="MEK7950296.1"/>
    </source>
</evidence>
<feature type="transmembrane region" description="Helical" evidence="7">
    <location>
        <begin position="30"/>
        <end position="51"/>
    </location>
</feature>
<evidence type="ECO:0000256" key="1">
    <source>
        <dbReference type="ARBA" id="ARBA00004651"/>
    </source>
</evidence>
<keyword evidence="6" id="KW-0653">Protein transport</keyword>
<gene>
    <name evidence="9" type="ORF">WKV53_07310</name>
</gene>
<feature type="transmembrane region" description="Helical" evidence="7">
    <location>
        <begin position="71"/>
        <end position="98"/>
    </location>
</feature>
<comment type="similarity">
    <text evidence="6">Belongs to the exbB/tolQ family.</text>
</comment>
<keyword evidence="4 7" id="KW-1133">Transmembrane helix</keyword>
<sequence>MAQPYLPPEAPAAPPAPEEITARQRFWKRAIWSSSMLTAFPTLLGIGATVMSMMSAFSDLGASGFGDTEQWSVHIGLLLCPAAIGLTIGFVGLILLVISINRYREARSKLSP</sequence>
<dbReference type="Pfam" id="PF01618">
    <property type="entry name" value="MotA_ExbB"/>
    <property type="match status" value="1"/>
</dbReference>
<keyword evidence="2" id="KW-1003">Cell membrane</keyword>